<dbReference type="AlphaFoldDB" id="A0A9D1LS55"/>
<dbReference type="Pfam" id="PF01370">
    <property type="entry name" value="Epimerase"/>
    <property type="match status" value="1"/>
</dbReference>
<dbReference type="InterPro" id="IPR001509">
    <property type="entry name" value="Epimerase_deHydtase"/>
</dbReference>
<dbReference type="SUPFAM" id="SSF51735">
    <property type="entry name" value="NAD(P)-binding Rossmann-fold domains"/>
    <property type="match status" value="1"/>
</dbReference>
<dbReference type="GO" id="GO:0005737">
    <property type="term" value="C:cytoplasm"/>
    <property type="evidence" value="ECO:0007669"/>
    <property type="project" value="TreeGrafter"/>
</dbReference>
<proteinExistence type="predicted"/>
<dbReference type="InterPro" id="IPR036291">
    <property type="entry name" value="NAD(P)-bd_dom_sf"/>
</dbReference>
<dbReference type="GO" id="GO:0004029">
    <property type="term" value="F:aldehyde dehydrogenase (NAD+) activity"/>
    <property type="evidence" value="ECO:0007669"/>
    <property type="project" value="TreeGrafter"/>
</dbReference>
<dbReference type="Proteomes" id="UP000824123">
    <property type="component" value="Unassembled WGS sequence"/>
</dbReference>
<accession>A0A9D1LS55</accession>
<evidence type="ECO:0000259" key="1">
    <source>
        <dbReference type="Pfam" id="PF01370"/>
    </source>
</evidence>
<reference evidence="2" key="1">
    <citation type="submission" date="2020-10" db="EMBL/GenBank/DDBJ databases">
        <authorList>
            <person name="Gilroy R."/>
        </authorList>
    </citation>
    <scope>NUCLEOTIDE SEQUENCE</scope>
    <source>
        <strain evidence="2">ChiSxjej2B14-8506</strain>
    </source>
</reference>
<organism evidence="2 3">
    <name type="scientific">Candidatus Fimadaptatus faecigallinarum</name>
    <dbReference type="NCBI Taxonomy" id="2840814"/>
    <lineage>
        <taxon>Bacteria</taxon>
        <taxon>Bacillati</taxon>
        <taxon>Bacillota</taxon>
        <taxon>Clostridia</taxon>
        <taxon>Eubacteriales</taxon>
        <taxon>Candidatus Fimadaptatus</taxon>
    </lineage>
</organism>
<dbReference type="EMBL" id="DVNK01000041">
    <property type="protein sequence ID" value="HIU46982.1"/>
    <property type="molecule type" value="Genomic_DNA"/>
</dbReference>
<gene>
    <name evidence="2" type="ORF">IAC59_06955</name>
</gene>
<feature type="domain" description="NAD-dependent epimerase/dehydratase" evidence="1">
    <location>
        <begin position="6"/>
        <end position="228"/>
    </location>
</feature>
<dbReference type="InterPro" id="IPR051783">
    <property type="entry name" value="NAD(P)-dependent_oxidoreduct"/>
</dbReference>
<protein>
    <submittedName>
        <fullName evidence="2">NAD-dependent epimerase/dehydratase family protein</fullName>
    </submittedName>
</protein>
<name>A0A9D1LS55_9FIRM</name>
<comment type="caution">
    <text evidence="2">The sequence shown here is derived from an EMBL/GenBank/DDBJ whole genome shotgun (WGS) entry which is preliminary data.</text>
</comment>
<dbReference type="PANTHER" id="PTHR48079">
    <property type="entry name" value="PROTEIN YEEZ"/>
    <property type="match status" value="1"/>
</dbReference>
<reference evidence="2" key="2">
    <citation type="journal article" date="2021" name="PeerJ">
        <title>Extensive microbial diversity within the chicken gut microbiome revealed by metagenomics and culture.</title>
        <authorList>
            <person name="Gilroy R."/>
            <person name="Ravi A."/>
            <person name="Getino M."/>
            <person name="Pursley I."/>
            <person name="Horton D.L."/>
            <person name="Alikhan N.F."/>
            <person name="Baker D."/>
            <person name="Gharbi K."/>
            <person name="Hall N."/>
            <person name="Watson M."/>
            <person name="Adriaenssens E.M."/>
            <person name="Foster-Nyarko E."/>
            <person name="Jarju S."/>
            <person name="Secka A."/>
            <person name="Antonio M."/>
            <person name="Oren A."/>
            <person name="Chaudhuri R.R."/>
            <person name="La Ragione R."/>
            <person name="Hildebrand F."/>
            <person name="Pallen M.J."/>
        </authorList>
    </citation>
    <scope>NUCLEOTIDE SEQUENCE</scope>
    <source>
        <strain evidence="2">ChiSxjej2B14-8506</strain>
    </source>
</reference>
<evidence type="ECO:0000313" key="2">
    <source>
        <dbReference type="EMBL" id="HIU46982.1"/>
    </source>
</evidence>
<dbReference type="PANTHER" id="PTHR48079:SF6">
    <property type="entry name" value="NAD(P)-BINDING DOMAIN-CONTAINING PROTEIN-RELATED"/>
    <property type="match status" value="1"/>
</dbReference>
<sequence>MGRIYIVTGAGGHLGSAVLGQLALRADGAELRGLLLRGEPRPDLPGVRFYEGDVREPDTLEPMFKCAADDELYVIHAAGIVSIADSVTPVLHEVNVNGTRNVIKLCSAHGVRSMVYVSSVHALPDVPGVICEADSFAPDSLVGGYARTKAEASQLALNAAAEGLNVMVVHPSGILGPMYGEGNHMVQLVRDYMRGALPACVRGGYDIVDVRDAALGCILAAERGRRGRCYILSNQRITIAGLLEQVRAYAGGRRLPVLPLGVARAAVPIMGLYAKLRGQRPLFTRYSLYAVASNSNFSHERASVELGYAPRPISDTVRDTVDWLRRDAAARVDWSRWLP</sequence>
<evidence type="ECO:0000313" key="3">
    <source>
        <dbReference type="Proteomes" id="UP000824123"/>
    </source>
</evidence>
<dbReference type="Gene3D" id="3.40.50.720">
    <property type="entry name" value="NAD(P)-binding Rossmann-like Domain"/>
    <property type="match status" value="1"/>
</dbReference>